<evidence type="ECO:0000313" key="4">
    <source>
        <dbReference type="Proteomes" id="UP001174909"/>
    </source>
</evidence>
<keyword evidence="2" id="KW-0472">Membrane</keyword>
<organism evidence="3 4">
    <name type="scientific">Geodia barretti</name>
    <name type="common">Barrett's horny sponge</name>
    <dbReference type="NCBI Taxonomy" id="519541"/>
    <lineage>
        <taxon>Eukaryota</taxon>
        <taxon>Metazoa</taxon>
        <taxon>Porifera</taxon>
        <taxon>Demospongiae</taxon>
        <taxon>Heteroscleromorpha</taxon>
        <taxon>Tetractinellida</taxon>
        <taxon>Astrophorina</taxon>
        <taxon>Geodiidae</taxon>
        <taxon>Geodia</taxon>
    </lineage>
</organism>
<evidence type="ECO:0000256" key="1">
    <source>
        <dbReference type="SAM" id="MobiDB-lite"/>
    </source>
</evidence>
<comment type="caution">
    <text evidence="3">The sequence shown here is derived from an EMBL/GenBank/DDBJ whole genome shotgun (WGS) entry which is preliminary data.</text>
</comment>
<feature type="region of interest" description="Disordered" evidence="1">
    <location>
        <begin position="64"/>
        <end position="104"/>
    </location>
</feature>
<reference evidence="3" key="1">
    <citation type="submission" date="2023-03" db="EMBL/GenBank/DDBJ databases">
        <authorList>
            <person name="Steffen K."/>
            <person name="Cardenas P."/>
        </authorList>
    </citation>
    <scope>NUCLEOTIDE SEQUENCE</scope>
</reference>
<sequence length="154" mass="16955">MAKLRDKSSALKVSCLLYRYCPSSGTDPAVSSGVFVGVVAGFVAVVSVLLVVIICVFAMLKKQREKNKALEGSASSRSNSPMIKTKRMMYRSDETPSSTDTANHDYWLQSQPSIIRGQTNLYSQGPRRVPPNLRAYAKAESFDELSRESKVLTV</sequence>
<keyword evidence="2" id="KW-0812">Transmembrane</keyword>
<name>A0AA35RWV0_GEOBA</name>
<feature type="transmembrane region" description="Helical" evidence="2">
    <location>
        <begin position="34"/>
        <end position="60"/>
    </location>
</feature>
<gene>
    <name evidence="3" type="ORF">GBAR_LOCUS11547</name>
</gene>
<evidence type="ECO:0000313" key="3">
    <source>
        <dbReference type="EMBL" id="CAI8019183.1"/>
    </source>
</evidence>
<keyword evidence="4" id="KW-1185">Reference proteome</keyword>
<keyword evidence="2" id="KW-1133">Transmembrane helix</keyword>
<dbReference type="Proteomes" id="UP001174909">
    <property type="component" value="Unassembled WGS sequence"/>
</dbReference>
<accession>A0AA35RWV0</accession>
<dbReference type="EMBL" id="CASHTH010001732">
    <property type="protein sequence ID" value="CAI8019183.1"/>
    <property type="molecule type" value="Genomic_DNA"/>
</dbReference>
<feature type="compositionally biased region" description="Polar residues" evidence="1">
    <location>
        <begin position="73"/>
        <end position="82"/>
    </location>
</feature>
<evidence type="ECO:0000256" key="2">
    <source>
        <dbReference type="SAM" id="Phobius"/>
    </source>
</evidence>
<proteinExistence type="predicted"/>
<protein>
    <submittedName>
        <fullName evidence="3">Uncharacterized protein</fullName>
    </submittedName>
</protein>
<dbReference type="AlphaFoldDB" id="A0AA35RWV0"/>